<dbReference type="AlphaFoldDB" id="A0AAD7V544"/>
<dbReference type="InterPro" id="IPR050868">
    <property type="entry name" value="ELMO_domain-containing"/>
</dbReference>
<dbReference type="PROSITE" id="PS51335">
    <property type="entry name" value="ELMO"/>
    <property type="match status" value="1"/>
</dbReference>
<dbReference type="Proteomes" id="UP001234581">
    <property type="component" value="Unassembled WGS sequence"/>
</dbReference>
<protein>
    <recommendedName>
        <fullName evidence="1">ELMO domain-containing protein</fullName>
    </recommendedName>
</protein>
<dbReference type="EMBL" id="JARTCD010000018">
    <property type="protein sequence ID" value="KAJ8659538.1"/>
    <property type="molecule type" value="Genomic_DNA"/>
</dbReference>
<organism evidence="2 3">
    <name type="scientific">Lichtheimia ornata</name>
    <dbReference type="NCBI Taxonomy" id="688661"/>
    <lineage>
        <taxon>Eukaryota</taxon>
        <taxon>Fungi</taxon>
        <taxon>Fungi incertae sedis</taxon>
        <taxon>Mucoromycota</taxon>
        <taxon>Mucoromycotina</taxon>
        <taxon>Mucoromycetes</taxon>
        <taxon>Mucorales</taxon>
        <taxon>Lichtheimiaceae</taxon>
        <taxon>Lichtheimia</taxon>
    </lineage>
</organism>
<evidence type="ECO:0000259" key="1">
    <source>
        <dbReference type="PROSITE" id="PS51335"/>
    </source>
</evidence>
<dbReference type="PANTHER" id="PTHR12771:SF51">
    <property type="entry name" value="LD01482P"/>
    <property type="match status" value="1"/>
</dbReference>
<feature type="domain" description="ELMO" evidence="1">
    <location>
        <begin position="178"/>
        <end position="333"/>
    </location>
</feature>
<accession>A0AAD7V544</accession>
<dbReference type="InterPro" id="IPR006816">
    <property type="entry name" value="ELMO_dom"/>
</dbReference>
<reference evidence="2 3" key="1">
    <citation type="submission" date="2023-03" db="EMBL/GenBank/DDBJ databases">
        <title>Genome sequence of Lichtheimia ornata CBS 291.66.</title>
        <authorList>
            <person name="Mohabir J.T."/>
            <person name="Shea T.P."/>
            <person name="Kurbessoian T."/>
            <person name="Berby B."/>
            <person name="Fontaine J."/>
            <person name="Livny J."/>
            <person name="Gnirke A."/>
            <person name="Stajich J.E."/>
            <person name="Cuomo C.A."/>
        </authorList>
    </citation>
    <scope>NUCLEOTIDE SEQUENCE [LARGE SCALE GENOMIC DNA]</scope>
    <source>
        <strain evidence="2">CBS 291.66</strain>
    </source>
</reference>
<name>A0AAD7V544_9FUNG</name>
<dbReference type="Pfam" id="PF04727">
    <property type="entry name" value="ELMO_CED12"/>
    <property type="match status" value="1"/>
</dbReference>
<comment type="caution">
    <text evidence="2">The sequence shown here is derived from an EMBL/GenBank/DDBJ whole genome shotgun (WGS) entry which is preliminary data.</text>
</comment>
<gene>
    <name evidence="2" type="ORF">O0I10_004903</name>
</gene>
<evidence type="ECO:0000313" key="2">
    <source>
        <dbReference type="EMBL" id="KAJ8659538.1"/>
    </source>
</evidence>
<proteinExistence type="predicted"/>
<dbReference type="RefSeq" id="XP_058344451.1">
    <property type="nucleotide sequence ID" value="XM_058484952.1"/>
</dbReference>
<dbReference type="PANTHER" id="PTHR12771">
    <property type="entry name" value="ENGULFMENT AND CELL MOTILITY"/>
    <property type="match status" value="1"/>
</dbReference>
<evidence type="ECO:0000313" key="3">
    <source>
        <dbReference type="Proteomes" id="UP001234581"/>
    </source>
</evidence>
<dbReference type="GeneID" id="83212316"/>
<dbReference type="GO" id="GO:0005096">
    <property type="term" value="F:GTPase activator activity"/>
    <property type="evidence" value="ECO:0007669"/>
    <property type="project" value="TreeGrafter"/>
</dbReference>
<sequence>MGWFWFLFLNRIYQSPLLLSLYKFYKAVLRLTTHTTEIYRISNSTAERLGWHQDNNEHDETVDKEHDTVPLLKREPSFPDIEDAAAMIPVDAVYRIDRSILYSKVLELERRELESSSCNVEELTDAIMTKKAFPLDESLKRPAACVLQACLSRIASTYQLMHLVNERAHTKYDSTNPLHEQKLLKLWKCLMPDTELEARMTRQWGEIGFQGNDPATDFRGMGLQGLDDLVYYASTHPESAQQTFLSSRHPVSWYPFAIVGINISQFAVQTLRTRQLQYYLFKYGCDKKMFSEFYCYLYHKFNAFWIAHDQPRLTVMEFEAKFKEFKTQINLELSIHEAMPLTEWLAQEQQRQQEEEKQSIKQHVE</sequence>
<keyword evidence="3" id="KW-1185">Reference proteome</keyword>